<dbReference type="GO" id="GO:0000160">
    <property type="term" value="P:phosphorelay signal transduction system"/>
    <property type="evidence" value="ECO:0007669"/>
    <property type="project" value="InterPro"/>
</dbReference>
<evidence type="ECO:0000256" key="3">
    <source>
        <dbReference type="ARBA" id="ARBA00023015"/>
    </source>
</evidence>
<evidence type="ECO:0000313" key="11">
    <source>
        <dbReference type="Proteomes" id="UP000295506"/>
    </source>
</evidence>
<dbReference type="SUPFAM" id="SSF52172">
    <property type="entry name" value="CheY-like"/>
    <property type="match status" value="1"/>
</dbReference>
<dbReference type="PROSITE" id="PS50110">
    <property type="entry name" value="RESPONSE_REGULATORY"/>
    <property type="match status" value="1"/>
</dbReference>
<dbReference type="PANTHER" id="PTHR32071:SF119">
    <property type="entry name" value="SIGMA L-DEPENDENT TRANSCRIPTIONAL REGULATOR YPLP-RELATED"/>
    <property type="match status" value="1"/>
</dbReference>
<dbReference type="GO" id="GO:0006355">
    <property type="term" value="P:regulation of DNA-templated transcription"/>
    <property type="evidence" value="ECO:0007669"/>
    <property type="project" value="InterPro"/>
</dbReference>
<dbReference type="InterPro" id="IPR025944">
    <property type="entry name" value="Sigma_54_int_dom_CS"/>
</dbReference>
<dbReference type="InterPro" id="IPR003593">
    <property type="entry name" value="AAA+_ATPase"/>
</dbReference>
<dbReference type="Proteomes" id="UP000295506">
    <property type="component" value="Unassembled WGS sequence"/>
</dbReference>
<accession>A0A126QRC2</accession>
<keyword evidence="1" id="KW-0547">Nucleotide-binding</keyword>
<dbReference type="PANTHER" id="PTHR32071">
    <property type="entry name" value="TRANSCRIPTIONAL REGULATORY PROTEIN"/>
    <property type="match status" value="1"/>
</dbReference>
<evidence type="ECO:0000259" key="7">
    <source>
        <dbReference type="PROSITE" id="PS50110"/>
    </source>
</evidence>
<dbReference type="InterPro" id="IPR002197">
    <property type="entry name" value="HTH_Fis"/>
</dbReference>
<dbReference type="KEGG" id="dej:AWY79_16115"/>
<dbReference type="Pfam" id="PF00072">
    <property type="entry name" value="Response_reg"/>
    <property type="match status" value="1"/>
</dbReference>
<dbReference type="Pfam" id="PF02954">
    <property type="entry name" value="HTH_8"/>
    <property type="match status" value="1"/>
</dbReference>
<keyword evidence="2" id="KW-0067">ATP-binding</keyword>
<dbReference type="InterPro" id="IPR002078">
    <property type="entry name" value="Sigma_54_int"/>
</dbReference>
<dbReference type="InterPro" id="IPR009057">
    <property type="entry name" value="Homeodomain-like_sf"/>
</dbReference>
<keyword evidence="10" id="KW-1185">Reference proteome</keyword>
<dbReference type="PRINTS" id="PR01590">
    <property type="entry name" value="HTHFIS"/>
</dbReference>
<evidence type="ECO:0000256" key="1">
    <source>
        <dbReference type="ARBA" id="ARBA00022741"/>
    </source>
</evidence>
<keyword evidence="3" id="KW-0805">Transcription regulation</keyword>
<dbReference type="AlphaFoldDB" id="A0A126QRC2"/>
<dbReference type="OrthoDB" id="9800029at2"/>
<dbReference type="EMBL" id="SOBK01000002">
    <property type="protein sequence ID" value="TDT90824.1"/>
    <property type="molecule type" value="Genomic_DNA"/>
</dbReference>
<dbReference type="Gene3D" id="1.10.10.60">
    <property type="entry name" value="Homeodomain-like"/>
    <property type="match status" value="1"/>
</dbReference>
<dbReference type="GO" id="GO:0043565">
    <property type="term" value="F:sequence-specific DNA binding"/>
    <property type="evidence" value="ECO:0007669"/>
    <property type="project" value="InterPro"/>
</dbReference>
<feature type="domain" description="Sigma-54 factor interaction" evidence="6">
    <location>
        <begin position="141"/>
        <end position="370"/>
    </location>
</feature>
<evidence type="ECO:0000313" key="8">
    <source>
        <dbReference type="EMBL" id="AMK12514.1"/>
    </source>
</evidence>
<dbReference type="PROSITE" id="PS00688">
    <property type="entry name" value="SIGMA54_INTERACT_3"/>
    <property type="match status" value="1"/>
</dbReference>
<dbReference type="InterPro" id="IPR011006">
    <property type="entry name" value="CheY-like_superfamily"/>
</dbReference>
<proteinExistence type="predicted"/>
<dbReference type="EMBL" id="CP014206">
    <property type="protein sequence ID" value="AMK12514.1"/>
    <property type="molecule type" value="Genomic_DNA"/>
</dbReference>
<evidence type="ECO:0000313" key="9">
    <source>
        <dbReference type="EMBL" id="TDT90824.1"/>
    </source>
</evidence>
<dbReference type="SMART" id="SM00382">
    <property type="entry name" value="AAA"/>
    <property type="match status" value="1"/>
</dbReference>
<reference evidence="9 11" key="2">
    <citation type="submission" date="2019-03" db="EMBL/GenBank/DDBJ databases">
        <title>Genomic Encyclopedia of Type Strains, Phase IV (KMG-IV): sequencing the most valuable type-strain genomes for metagenomic binning, comparative biology and taxonomic classification.</title>
        <authorList>
            <person name="Goeker M."/>
        </authorList>
    </citation>
    <scope>NUCLEOTIDE SEQUENCE [LARGE SCALE GENOMIC DNA]</scope>
    <source>
        <strain evidence="9 11">DSM 101483</strain>
    </source>
</reference>
<dbReference type="Gene3D" id="3.40.50.2300">
    <property type="match status" value="1"/>
</dbReference>
<evidence type="ECO:0000259" key="6">
    <source>
        <dbReference type="PROSITE" id="PS50045"/>
    </source>
</evidence>
<dbReference type="InterPro" id="IPR001789">
    <property type="entry name" value="Sig_transdc_resp-reg_receiver"/>
</dbReference>
<dbReference type="RefSeq" id="WP_066806151.1">
    <property type="nucleotide sequence ID" value="NZ_CP014206.1"/>
</dbReference>
<gene>
    <name evidence="8" type="ORF">AWY79_16115</name>
    <name evidence="9" type="ORF">EDC59_102257</name>
</gene>
<dbReference type="Pfam" id="PF25601">
    <property type="entry name" value="AAA_lid_14"/>
    <property type="match status" value="1"/>
</dbReference>
<dbReference type="Gene3D" id="1.10.8.60">
    <property type="match status" value="1"/>
</dbReference>
<keyword evidence="4" id="KW-0804">Transcription</keyword>
<evidence type="ECO:0000256" key="2">
    <source>
        <dbReference type="ARBA" id="ARBA00022840"/>
    </source>
</evidence>
<reference evidence="8 10" key="1">
    <citation type="journal article" date="2016" name="Front. Microbiol.">
        <title>Genome Sequence of the Piezophilic, Mesophilic Sulfate-Reducing Bacterium Desulfovibrio indicus J2T.</title>
        <authorList>
            <person name="Cao J."/>
            <person name="Maignien L."/>
            <person name="Shao Z."/>
            <person name="Alain K."/>
            <person name="Jebbar M."/>
        </authorList>
    </citation>
    <scope>NUCLEOTIDE SEQUENCE [LARGE SCALE GENOMIC DNA]</scope>
    <source>
        <strain evidence="8 10">J2</strain>
    </source>
</reference>
<dbReference type="InterPro" id="IPR058031">
    <property type="entry name" value="AAA_lid_NorR"/>
</dbReference>
<feature type="modified residue" description="4-aspartylphosphate" evidence="5">
    <location>
        <position position="53"/>
    </location>
</feature>
<dbReference type="SMART" id="SM00448">
    <property type="entry name" value="REC"/>
    <property type="match status" value="1"/>
</dbReference>
<dbReference type="SUPFAM" id="SSF52540">
    <property type="entry name" value="P-loop containing nucleoside triphosphate hydrolases"/>
    <property type="match status" value="1"/>
</dbReference>
<dbReference type="SUPFAM" id="SSF46689">
    <property type="entry name" value="Homeodomain-like"/>
    <property type="match status" value="1"/>
</dbReference>
<protein>
    <submittedName>
        <fullName evidence="9">Two-component system response regulator HydG/two-component system nitrogen regulation response regulator NtrX</fullName>
    </submittedName>
</protein>
<dbReference type="Pfam" id="PF00158">
    <property type="entry name" value="Sigma54_activat"/>
    <property type="match status" value="1"/>
</dbReference>
<evidence type="ECO:0000256" key="5">
    <source>
        <dbReference type="PROSITE-ProRule" id="PRU00169"/>
    </source>
</evidence>
<dbReference type="GO" id="GO:0005524">
    <property type="term" value="F:ATP binding"/>
    <property type="evidence" value="ECO:0007669"/>
    <property type="project" value="UniProtKB-KW"/>
</dbReference>
<dbReference type="InterPro" id="IPR027417">
    <property type="entry name" value="P-loop_NTPase"/>
</dbReference>
<sequence length="445" mass="49667">MGKEILIVDDNLKLSSSLARNFEQLGYLVHEAPNSRRAFGALESGSVGVVLLDIMLGEEDGLALLKDMVERYPGLPVIMITGFGSIESAVTSVKLGAYDYVQKPLDFNKLLKIVENAIKLGELEQENSTLRDRIVELSGSIVTGNDEVLAVCEKAKKLAGTNISVLILGENGTGKELLANLIHNNSLRASKKMVTVNSAAFPDSLLDNELFGHEKGAYTGAQSRFIGIIERAGDTTLYLDEIGDMSMSTQAKILRALQNQEIRRIGGTESIKVDIRLITSTNRDLDKLISEKRFRQDLYYRLNAAILKLPPLRERRDDIPLLTEYFLAQFSAENAKEVRSVSGEVMERFMEYAWPGNVRELKNTINYAATLAVADCINLEDLPTPLMERKRQGGRGSMLMEAEKRLILRTLKETGNNKRKAAMVLNISRKTLYNKLKKYEIDQYA</sequence>
<dbReference type="FunFam" id="3.40.50.300:FF:000006">
    <property type="entry name" value="DNA-binding transcriptional regulator NtrC"/>
    <property type="match status" value="1"/>
</dbReference>
<dbReference type="Gene3D" id="3.40.50.300">
    <property type="entry name" value="P-loop containing nucleotide triphosphate hydrolases"/>
    <property type="match status" value="1"/>
</dbReference>
<dbReference type="Proteomes" id="UP000055611">
    <property type="component" value="Chromosome"/>
</dbReference>
<name>A0A126QRC2_9BACT</name>
<dbReference type="PROSITE" id="PS50045">
    <property type="entry name" value="SIGMA54_INTERACT_4"/>
    <property type="match status" value="1"/>
</dbReference>
<keyword evidence="5" id="KW-0597">Phosphoprotein</keyword>
<feature type="domain" description="Response regulatory" evidence="7">
    <location>
        <begin position="4"/>
        <end position="118"/>
    </location>
</feature>
<dbReference type="CDD" id="cd00009">
    <property type="entry name" value="AAA"/>
    <property type="match status" value="1"/>
</dbReference>
<evidence type="ECO:0000256" key="4">
    <source>
        <dbReference type="ARBA" id="ARBA00023163"/>
    </source>
</evidence>
<evidence type="ECO:0000313" key="10">
    <source>
        <dbReference type="Proteomes" id="UP000055611"/>
    </source>
</evidence>
<organism evidence="9 11">
    <name type="scientific">Pseudodesulfovibrio indicus</name>
    <dbReference type="NCBI Taxonomy" id="1716143"/>
    <lineage>
        <taxon>Bacteria</taxon>
        <taxon>Pseudomonadati</taxon>
        <taxon>Thermodesulfobacteriota</taxon>
        <taxon>Desulfovibrionia</taxon>
        <taxon>Desulfovibrionales</taxon>
        <taxon>Desulfovibrionaceae</taxon>
    </lineage>
</organism>